<sequence length="249" mass="28777">FKPNCPLTEDSKYYISKPNLNDQIHCLVSVIPADKIGIMDGEVIKKLKTIQDQASKLGIPQMLFMKKVDKACIQTKKDKDHDLPKQEDQGKTLKQWRTIPKKPDEMVKFLEDFKVCTQEVTELRFLLHGPVGAGKSSTFNIIKNVFEGRIPQKLFMTKVDKACIRTKKDLTMIYQSKKIKEKMTECSDLLGIPINCIFPVKNYHEETEMNEMINSLMLNALIHTVHSANDYVKRYSDFDISKSMYKHIE</sequence>
<dbReference type="GO" id="GO:0006955">
    <property type="term" value="P:immune response"/>
    <property type="evidence" value="ECO:0007669"/>
    <property type="project" value="TreeGrafter"/>
</dbReference>
<feature type="non-terminal residue" evidence="1">
    <location>
        <position position="1"/>
    </location>
</feature>
<gene>
    <name evidence="1" type="ORF">P4O66_008229</name>
</gene>
<dbReference type="AlphaFoldDB" id="A0AAD8ZEF5"/>
<dbReference type="PANTHER" id="PTHR14241:SF1">
    <property type="entry name" value="INTERFERON-INDUCED PROTEIN 44-RELATED"/>
    <property type="match status" value="1"/>
</dbReference>
<dbReference type="PANTHER" id="PTHR14241">
    <property type="entry name" value="INTERFERON-INDUCED PROTEIN 44"/>
    <property type="match status" value="1"/>
</dbReference>
<evidence type="ECO:0008006" key="3">
    <source>
        <dbReference type="Google" id="ProtNLM"/>
    </source>
</evidence>
<dbReference type="Proteomes" id="UP001239994">
    <property type="component" value="Unassembled WGS sequence"/>
</dbReference>
<dbReference type="EMBL" id="JAROKS010000013">
    <property type="protein sequence ID" value="KAK1797877.1"/>
    <property type="molecule type" value="Genomic_DNA"/>
</dbReference>
<accession>A0AAD8ZEF5</accession>
<comment type="caution">
    <text evidence="1">The sequence shown here is derived from an EMBL/GenBank/DDBJ whole genome shotgun (WGS) entry which is preliminary data.</text>
</comment>
<evidence type="ECO:0000313" key="1">
    <source>
        <dbReference type="EMBL" id="KAK1797877.1"/>
    </source>
</evidence>
<dbReference type="SUPFAM" id="SSF52540">
    <property type="entry name" value="P-loop containing nucleoside triphosphate hydrolases"/>
    <property type="match status" value="1"/>
</dbReference>
<keyword evidence="2" id="KW-1185">Reference proteome</keyword>
<organism evidence="1 2">
    <name type="scientific">Electrophorus voltai</name>
    <dbReference type="NCBI Taxonomy" id="2609070"/>
    <lineage>
        <taxon>Eukaryota</taxon>
        <taxon>Metazoa</taxon>
        <taxon>Chordata</taxon>
        <taxon>Craniata</taxon>
        <taxon>Vertebrata</taxon>
        <taxon>Euteleostomi</taxon>
        <taxon>Actinopterygii</taxon>
        <taxon>Neopterygii</taxon>
        <taxon>Teleostei</taxon>
        <taxon>Ostariophysi</taxon>
        <taxon>Gymnotiformes</taxon>
        <taxon>Gymnotoidei</taxon>
        <taxon>Gymnotidae</taxon>
        <taxon>Electrophorus</taxon>
    </lineage>
</organism>
<name>A0AAD8ZEF5_9TELE</name>
<dbReference type="InterPro" id="IPR027417">
    <property type="entry name" value="P-loop_NTPase"/>
</dbReference>
<evidence type="ECO:0000313" key="2">
    <source>
        <dbReference type="Proteomes" id="UP001239994"/>
    </source>
</evidence>
<protein>
    <recommendedName>
        <fullName evidence="3">G domain-containing protein</fullName>
    </recommendedName>
</protein>
<reference evidence="1" key="1">
    <citation type="submission" date="2023-03" db="EMBL/GenBank/DDBJ databases">
        <title>Electrophorus voltai genome.</title>
        <authorList>
            <person name="Bian C."/>
        </authorList>
    </citation>
    <scope>NUCLEOTIDE SEQUENCE</scope>
    <source>
        <strain evidence="1">CB-2022</strain>
        <tissue evidence="1">Muscle</tissue>
    </source>
</reference>
<proteinExistence type="predicted"/>